<dbReference type="AlphaFoldDB" id="A0A0R2K5D0"/>
<gene>
    <name evidence="1" type="ORF">IV43_GL001061</name>
</gene>
<proteinExistence type="predicted"/>
<reference evidence="1 2" key="1">
    <citation type="journal article" date="2015" name="Genome Announc.">
        <title>Expanding the biotechnology potential of lactobacilli through comparative genomics of 213 strains and associated genera.</title>
        <authorList>
            <person name="Sun Z."/>
            <person name="Harris H.M."/>
            <person name="McCann A."/>
            <person name="Guo C."/>
            <person name="Argimon S."/>
            <person name="Zhang W."/>
            <person name="Yang X."/>
            <person name="Jeffery I.B."/>
            <person name="Cooney J.C."/>
            <person name="Kagawa T.F."/>
            <person name="Liu W."/>
            <person name="Song Y."/>
            <person name="Salvetti E."/>
            <person name="Wrobel A."/>
            <person name="Rasinkangas P."/>
            <person name="Parkhill J."/>
            <person name="Rea M.C."/>
            <person name="O'Sullivan O."/>
            <person name="Ritari J."/>
            <person name="Douillard F.P."/>
            <person name="Paul Ross R."/>
            <person name="Yang R."/>
            <person name="Briner A.E."/>
            <person name="Felis G.E."/>
            <person name="de Vos W.M."/>
            <person name="Barrangou R."/>
            <person name="Klaenhammer T.R."/>
            <person name="Caufield P.W."/>
            <person name="Cui Y."/>
            <person name="Zhang H."/>
            <person name="O'Toole P.W."/>
        </authorList>
    </citation>
    <scope>NUCLEOTIDE SEQUENCE [LARGE SCALE GENOMIC DNA]</scope>
    <source>
        <strain evidence="1 2">DSM 15353</strain>
    </source>
</reference>
<evidence type="ECO:0000313" key="2">
    <source>
        <dbReference type="Proteomes" id="UP000051491"/>
    </source>
</evidence>
<dbReference type="PATRIC" id="fig|89059.3.peg.1129"/>
<sequence>MAKFNEKTTFAEVLETPEGTEVARKHLGDLLDRPSVGMMKDKPLGELRNMIPLSPIKKKFSAMIDELCELE</sequence>
<name>A0A0R2K5D0_9LACO</name>
<protein>
    <submittedName>
        <fullName evidence="1">Uncharacterized protein</fullName>
    </submittedName>
</protein>
<accession>A0A0R2K5D0</accession>
<dbReference type="Proteomes" id="UP000051491">
    <property type="component" value="Unassembled WGS sequence"/>
</dbReference>
<organism evidence="1 2">
    <name type="scientific">Ligilactobacillus acidipiscis</name>
    <dbReference type="NCBI Taxonomy" id="89059"/>
    <lineage>
        <taxon>Bacteria</taxon>
        <taxon>Bacillati</taxon>
        <taxon>Bacillota</taxon>
        <taxon>Bacilli</taxon>
        <taxon>Lactobacillales</taxon>
        <taxon>Lactobacillaceae</taxon>
        <taxon>Ligilactobacillus</taxon>
    </lineage>
</organism>
<evidence type="ECO:0000313" key="1">
    <source>
        <dbReference type="EMBL" id="KRN84603.1"/>
    </source>
</evidence>
<dbReference type="RefSeq" id="WP_010496870.1">
    <property type="nucleotide sequence ID" value="NZ_JQBK01000026.1"/>
</dbReference>
<dbReference type="EMBL" id="JQBK01000026">
    <property type="protein sequence ID" value="KRN84603.1"/>
    <property type="molecule type" value="Genomic_DNA"/>
</dbReference>
<dbReference type="OrthoDB" id="9899216at2"/>
<comment type="caution">
    <text evidence="1">The sequence shown here is derived from an EMBL/GenBank/DDBJ whole genome shotgun (WGS) entry which is preliminary data.</text>
</comment>